<organism evidence="4 5">
    <name type="scientific">Mycoplasmopsis equigenitalium</name>
    <dbReference type="NCBI Taxonomy" id="114883"/>
    <lineage>
        <taxon>Bacteria</taxon>
        <taxon>Bacillati</taxon>
        <taxon>Mycoplasmatota</taxon>
        <taxon>Mycoplasmoidales</taxon>
        <taxon>Metamycoplasmataceae</taxon>
        <taxon>Mycoplasmopsis</taxon>
    </lineage>
</organism>
<dbReference type="Proteomes" id="UP001059576">
    <property type="component" value="Chromosome"/>
</dbReference>
<protein>
    <submittedName>
        <fullName evidence="4">Lipoprotein 17-related variable surface protein</fullName>
    </submittedName>
</protein>
<name>A0ABY5J0E4_9BACT</name>
<feature type="domain" description="Lipoprotein-associated type-17" evidence="3">
    <location>
        <begin position="391"/>
        <end position="475"/>
    </location>
</feature>
<evidence type="ECO:0000256" key="1">
    <source>
        <dbReference type="SAM" id="Coils"/>
    </source>
</evidence>
<reference evidence="4" key="1">
    <citation type="submission" date="2022-07" db="EMBL/GenBank/DDBJ databases">
        <title>Complete genome of Mycoplasma equigenitalium type strain T37.</title>
        <authorList>
            <person name="Spergser J."/>
        </authorList>
    </citation>
    <scope>NUCLEOTIDE SEQUENCE</scope>
    <source>
        <strain evidence="4">T37</strain>
    </source>
</reference>
<accession>A0ABY5J0E4</accession>
<feature type="region of interest" description="Disordered" evidence="2">
    <location>
        <begin position="37"/>
        <end position="64"/>
    </location>
</feature>
<feature type="domain" description="Lipoprotein-associated type-17" evidence="3">
    <location>
        <begin position="322"/>
        <end position="361"/>
    </location>
</feature>
<dbReference type="InterPro" id="IPR007326">
    <property type="entry name" value="Lipoprotein-assoc_dom"/>
</dbReference>
<evidence type="ECO:0000313" key="4">
    <source>
        <dbReference type="EMBL" id="UUD36694.1"/>
    </source>
</evidence>
<dbReference type="RefSeq" id="WP_129721630.1">
    <property type="nucleotide sequence ID" value="NZ_CP101808.1"/>
</dbReference>
<evidence type="ECO:0000256" key="2">
    <source>
        <dbReference type="SAM" id="MobiDB-lite"/>
    </source>
</evidence>
<keyword evidence="5" id="KW-1185">Reference proteome</keyword>
<sequence length="572" mass="64489">MNKNKLLLGLGITFTLATTATIVTYGVLQHKKQIVNNNSNQSTPEPAPSPVPVPAPTPTPEPESTAELNALSAYIKEVENEINLKYIWRFDNPTVVNIDWIPKGVNAAPRELVEKYKEALANAKKITDNSKANEAKTTLENALNNMKAEFIPGKRSVNLDSIIWMKEENITPFWYLQKELDSNNILVVDLDIIDPDKINTSMTGIPKKNYDEYEAFFLKVIASNNEQEVTDINLLYEYLLNKIYYAQVYGNNDYIEPFKYGVPIAGEGDERDVNAELAFYQDGAWLNHKEYPGLAETKKSFVRKELLEAAHGPLNRFFNTYGTNFASEVLGYNNDEGTVKVKVTISKGNVTKSKEITIGGYLDKKQIEKNKAFADTITKREFKLNEQAEIGNSRASSVAKTQIWFDTFVHEHSGSSELHKYILDNNISYTSTYSVNPKDVKVDDINGKLSFKFHLYPKTRDAWADIEITITGFMTNEETVAETIKMIQEKQFTTNSSTSKASEVTYTDLQGLENHGITELKSIMEKNEGVMISIVPNSDVNDDTKGTKKITLKIICDEATQNYEITINGYKI</sequence>
<keyword evidence="4" id="KW-0449">Lipoprotein</keyword>
<evidence type="ECO:0000259" key="3">
    <source>
        <dbReference type="Pfam" id="PF04200"/>
    </source>
</evidence>
<proteinExistence type="predicted"/>
<dbReference type="Pfam" id="PF04200">
    <property type="entry name" value="Lipoprotein_17"/>
    <property type="match status" value="3"/>
</dbReference>
<evidence type="ECO:0000313" key="5">
    <source>
        <dbReference type="Proteomes" id="UP001059576"/>
    </source>
</evidence>
<gene>
    <name evidence="4" type="ORF">NPA09_02150</name>
</gene>
<feature type="domain" description="Lipoprotein-associated type-17" evidence="3">
    <location>
        <begin position="490"/>
        <end position="571"/>
    </location>
</feature>
<feature type="compositionally biased region" description="Pro residues" evidence="2">
    <location>
        <begin position="45"/>
        <end position="61"/>
    </location>
</feature>
<keyword evidence="1" id="KW-0175">Coiled coil</keyword>
<dbReference type="EMBL" id="CP101808">
    <property type="protein sequence ID" value="UUD36694.1"/>
    <property type="molecule type" value="Genomic_DNA"/>
</dbReference>
<feature type="coiled-coil region" evidence="1">
    <location>
        <begin position="113"/>
        <end position="149"/>
    </location>
</feature>